<evidence type="ECO:0000313" key="2">
    <source>
        <dbReference type="EMBL" id="ALI34605.1"/>
    </source>
</evidence>
<dbReference type="GO" id="GO:0005525">
    <property type="term" value="F:GTP binding"/>
    <property type="evidence" value="ECO:0007669"/>
    <property type="project" value="InterPro"/>
</dbReference>
<dbReference type="KEGG" id="taa:NMY3_00392"/>
<dbReference type="GO" id="GO:0003746">
    <property type="term" value="F:translation elongation factor activity"/>
    <property type="evidence" value="ECO:0007669"/>
    <property type="project" value="UniProtKB-KW"/>
</dbReference>
<keyword evidence="3" id="KW-1185">Reference proteome</keyword>
<keyword evidence="2" id="KW-0251">Elongation factor</keyword>
<dbReference type="CDD" id="cd03696">
    <property type="entry name" value="SelB_II"/>
    <property type="match status" value="1"/>
</dbReference>
<dbReference type="InterPro" id="IPR004161">
    <property type="entry name" value="EFTu-like_2"/>
</dbReference>
<dbReference type="GO" id="GO:0001514">
    <property type="term" value="P:selenocysteine incorporation"/>
    <property type="evidence" value="ECO:0007669"/>
    <property type="project" value="TreeGrafter"/>
</dbReference>
<dbReference type="OrthoDB" id="30874at2157"/>
<evidence type="ECO:0000259" key="1">
    <source>
        <dbReference type="Pfam" id="PF03144"/>
    </source>
</evidence>
<gene>
    <name evidence="2" type="primary">selB_1</name>
    <name evidence="2" type="ORF">NMY3_00392</name>
</gene>
<dbReference type="GeneID" id="60420568"/>
<dbReference type="SUPFAM" id="SSF50447">
    <property type="entry name" value="Translation proteins"/>
    <property type="match status" value="1"/>
</dbReference>
<dbReference type="RefSeq" id="WP_196817236.1">
    <property type="nucleotide sequence ID" value="NZ_CP012850.1"/>
</dbReference>
<feature type="domain" description="Translation elongation factor EFTu-like" evidence="1">
    <location>
        <begin position="172"/>
        <end position="239"/>
    </location>
</feature>
<dbReference type="Proteomes" id="UP000058925">
    <property type="component" value="Chromosome"/>
</dbReference>
<protein>
    <submittedName>
        <fullName evidence="2">Selenocysteine-specific elongation factor</fullName>
    </submittedName>
</protein>
<accession>A0A654LTN5</accession>
<sequence>MNSFNFVLLGDTTIANELGKKGTSSDITIYDRKTNDKIISYCFPNTYPEKLQPLLQSIAMSNYAIINISKLDSFLGEQLIAVDIFGIKNGFIIYGYEIDVEKVKNIMKNTGLSSFQILDSLEQLKNRIAEMESKTETEKETETDLEVKGDESLQPPKACIVVDHVFDVKGVGTVVLGTVKQGEIKTYDELVLSPSSKTVVIKSIQMHDDPVNISKKNSRVGLAIKGASAKDISRGDVITSPGFAKIAAADFQLRFIKNPYFKEEISETQNYMMSVGLQIRTVKIKVMPDSILSISFEKPLAFVKKDLCILFKPDSKGMRIMGHGIME</sequence>
<dbReference type="AlphaFoldDB" id="A0A654LTN5"/>
<dbReference type="InterPro" id="IPR009000">
    <property type="entry name" value="Transl_B-barrel_sf"/>
</dbReference>
<dbReference type="PANTHER" id="PTHR43721:SF11">
    <property type="entry name" value="SELENOCYSTEINE-SPECIFIC ELONGATION FACTOR"/>
    <property type="match status" value="1"/>
</dbReference>
<proteinExistence type="predicted"/>
<dbReference type="InterPro" id="IPR050055">
    <property type="entry name" value="EF-Tu_GTPase"/>
</dbReference>
<dbReference type="Pfam" id="PF03144">
    <property type="entry name" value="GTP_EFTU_D2"/>
    <property type="match status" value="1"/>
</dbReference>
<dbReference type="PANTHER" id="PTHR43721">
    <property type="entry name" value="ELONGATION FACTOR TU-RELATED"/>
    <property type="match status" value="1"/>
</dbReference>
<organism evidence="2 3">
    <name type="scientific">Candidatus Nitrosocosmicus oleophilus</name>
    <dbReference type="NCBI Taxonomy" id="1353260"/>
    <lineage>
        <taxon>Archaea</taxon>
        <taxon>Nitrososphaerota</taxon>
        <taxon>Nitrososphaeria</taxon>
        <taxon>Nitrososphaerales</taxon>
        <taxon>Nitrososphaeraceae</taxon>
        <taxon>Candidatus Nitrosocosmicus</taxon>
    </lineage>
</organism>
<evidence type="ECO:0000313" key="3">
    <source>
        <dbReference type="Proteomes" id="UP000058925"/>
    </source>
</evidence>
<dbReference type="EMBL" id="CP012850">
    <property type="protein sequence ID" value="ALI34605.1"/>
    <property type="molecule type" value="Genomic_DNA"/>
</dbReference>
<reference evidence="3" key="1">
    <citation type="submission" date="2015-10" db="EMBL/GenBank/DDBJ databases">
        <title>Niche specialization of a soil ammonia-oxidizing archaeon, Candidatus Nitrosocosmicus oleophilus.</title>
        <authorList>
            <person name="Jung M.-Y."/>
            <person name="Rhee S.-K."/>
        </authorList>
    </citation>
    <scope>NUCLEOTIDE SEQUENCE [LARGE SCALE GENOMIC DNA]</scope>
    <source>
        <strain evidence="3">MY3</strain>
    </source>
</reference>
<keyword evidence="2" id="KW-0648">Protein biosynthesis</keyword>
<name>A0A654LTN5_9ARCH</name>
<dbReference type="Gene3D" id="2.40.30.10">
    <property type="entry name" value="Translation factors"/>
    <property type="match status" value="1"/>
</dbReference>